<feature type="region of interest" description="Uridylyltransferase" evidence="7">
    <location>
        <begin position="1"/>
        <end position="325"/>
    </location>
</feature>
<proteinExistence type="inferred from homology"/>
<comment type="catalytic activity">
    <reaction evidence="7">
        <text>[protein-PII]-L-tyrosine + UTP = [protein-PII]-uridylyl-L-tyrosine + diphosphate</text>
        <dbReference type="Rhea" id="RHEA:13673"/>
        <dbReference type="Rhea" id="RHEA-COMP:12147"/>
        <dbReference type="Rhea" id="RHEA-COMP:12148"/>
        <dbReference type="ChEBI" id="CHEBI:33019"/>
        <dbReference type="ChEBI" id="CHEBI:46398"/>
        <dbReference type="ChEBI" id="CHEBI:46858"/>
        <dbReference type="ChEBI" id="CHEBI:90602"/>
        <dbReference type="EC" id="2.7.7.59"/>
    </reaction>
</comment>
<comment type="caution">
    <text evidence="7">Lacks conserved residue(s) required for the propagation of feature annotation.</text>
</comment>
<comment type="activity regulation">
    <text evidence="7">Uridylyltransferase (UTase) activity is inhibited by glutamine, while glutamine activates uridylyl-removing (UR) activity.</text>
</comment>
<evidence type="ECO:0000256" key="3">
    <source>
        <dbReference type="ARBA" id="ARBA00022737"/>
    </source>
</evidence>
<keyword evidence="2 7" id="KW-0548">Nucleotidyltransferase</keyword>
<keyword evidence="3" id="KW-0677">Repeat</keyword>
<dbReference type="InterPro" id="IPR013546">
    <property type="entry name" value="PII_UdlTrfase/GS_AdlTrfase"/>
</dbReference>
<accession>A0A7C4EXF2</accession>
<dbReference type="Gene3D" id="3.30.70.260">
    <property type="match status" value="1"/>
</dbReference>
<dbReference type="PROSITE" id="PS51831">
    <property type="entry name" value="HD"/>
    <property type="match status" value="1"/>
</dbReference>
<dbReference type="Pfam" id="PF24931">
    <property type="entry name" value="ACT_ACR9_3rd"/>
    <property type="match status" value="1"/>
</dbReference>
<dbReference type="NCBIfam" id="TIGR01693">
    <property type="entry name" value="UTase_glnD"/>
    <property type="match status" value="1"/>
</dbReference>
<reference evidence="10" key="1">
    <citation type="journal article" date="2020" name="mSystems">
        <title>Genome- and Community-Level Interaction Insights into Carbon Utilization and Element Cycling Functions of Hydrothermarchaeota in Hydrothermal Sediment.</title>
        <authorList>
            <person name="Zhou Z."/>
            <person name="Liu Y."/>
            <person name="Xu W."/>
            <person name="Pan J."/>
            <person name="Luo Z.H."/>
            <person name="Li M."/>
        </authorList>
    </citation>
    <scope>NUCLEOTIDE SEQUENCE [LARGE SCALE GENOMIC DNA]</scope>
    <source>
        <strain evidence="10">SpSt-769</strain>
    </source>
</reference>
<feature type="domain" description="ACT" evidence="8">
    <location>
        <begin position="691"/>
        <end position="771"/>
    </location>
</feature>
<evidence type="ECO:0000256" key="6">
    <source>
        <dbReference type="ARBA" id="ARBA00023268"/>
    </source>
</evidence>
<dbReference type="InterPro" id="IPR006674">
    <property type="entry name" value="HD_domain"/>
</dbReference>
<keyword evidence="6 7" id="KW-0511">Multifunctional enzyme</keyword>
<dbReference type="CDD" id="cd00077">
    <property type="entry name" value="HDc"/>
    <property type="match status" value="1"/>
</dbReference>
<dbReference type="InterPro" id="IPR010043">
    <property type="entry name" value="UTase/UR"/>
</dbReference>
<dbReference type="EC" id="2.7.7.59" evidence="7"/>
<dbReference type="SUPFAM" id="SSF81593">
    <property type="entry name" value="Nucleotidyltransferase substrate binding subunit/domain"/>
    <property type="match status" value="1"/>
</dbReference>
<keyword evidence="1 7" id="KW-0808">Transferase</keyword>
<sequence length="885" mass="100766">MKFIFANHDRSAQIRRIREAIDRYRESGRSDLARFQMHPVYDDILGQLGDQFLGYWKDQVALVGLGGYGRKEMSPYSDIDILFLKSDDAPEGVYRGVRSVLYLLWDARVEFGHSVRTVSECCNEAGQDLAVLTSMLDLRLVWGSCELLKELLIQIKRLVNDADPFELYFRIESEILKSSDKFGQTIYLLEPHLKEGPGSLRYIQLITWLGHLIFGCPTLEDLSAAGICKPQEVEQVRRDVAFLSKLRNGLHFYSGRRDDRLKFDAQAVLAGTMGFADAAERRAVEAFMGEYYRRASNLDYFGRMIRAKVRLFLRPAVSPDVKRLRLDERFYVGAGGINHYYHYRFASDPKELVLAFRRVADTGCDLDIRVVDLIKSKLSIIDEGFIKDPLINQAFLDIFRTEGSVARAVNSMMKIGFLEHFIPEFAWIRFLPQHDVYHQYTVDLHTVAVLEHIDRFARQRLDPDDQLLGTIFAKLDQTESLYLAALLHDIAKGRGPGHEVKGETIALPILERLGVSSSCAEEVRFLIRNHLAMTHLAFKKDLHDAALIQRFAENVMHKRRLDLLFLLTHADLRGVGPTAFNSWRRMLLEELYFRTLDVIQGEGVEGEDLGEWVDEIRATVRQLTPVQHHGPLLEAFLNQAGSRYFLDFYPGVIAEHFTDLQSFLASNNKTSLGPDDVIARKVDHYRPGYSSITVITRDRKGLFFRIAGTLAANRINILGAWTHSIGDITVGTYHVNAIPEGPLDDPDRWKHFLADLKEVLGDRLDVDDLVRQSRQKAGPFLGTSKPRFPVRIEIDNAASDRATIIEVYAHDRPGLLYDITRKLSALDLNIVLTKITTEIDQAADIFYVHGPTGSKIVDFDQLDFIQKDLRSHLASMEEAYFGSQG</sequence>
<dbReference type="InterPro" id="IPR002912">
    <property type="entry name" value="ACT_dom"/>
</dbReference>
<dbReference type="GO" id="GO:0008773">
    <property type="term" value="F:[protein-PII] uridylyltransferase activity"/>
    <property type="evidence" value="ECO:0007669"/>
    <property type="project" value="UniProtKB-UniRule"/>
</dbReference>
<dbReference type="Pfam" id="PF08335">
    <property type="entry name" value="GlnD_UR_UTase"/>
    <property type="match status" value="1"/>
</dbReference>
<dbReference type="Gene3D" id="1.20.120.330">
    <property type="entry name" value="Nucleotidyltransferases domain 2"/>
    <property type="match status" value="1"/>
</dbReference>
<dbReference type="InterPro" id="IPR045865">
    <property type="entry name" value="ACT-like_dom_sf"/>
</dbReference>
<keyword evidence="4 7" id="KW-0378">Hydrolase</keyword>
<feature type="domain" description="ACT" evidence="8">
    <location>
        <begin position="804"/>
        <end position="883"/>
    </location>
</feature>
<dbReference type="InterPro" id="IPR043519">
    <property type="entry name" value="NT_sf"/>
</dbReference>
<dbReference type="PANTHER" id="PTHR47320:SF1">
    <property type="entry name" value="BIFUNCTIONAL URIDYLYLTRANSFERASE_URIDYLYL-REMOVING ENZYME"/>
    <property type="match status" value="1"/>
</dbReference>
<comment type="cofactor">
    <cofactor evidence="7">
        <name>Mg(2+)</name>
        <dbReference type="ChEBI" id="CHEBI:18420"/>
    </cofactor>
</comment>
<dbReference type="PROSITE" id="PS51671">
    <property type="entry name" value="ACT"/>
    <property type="match status" value="2"/>
</dbReference>
<comment type="domain">
    <text evidence="7">Has four distinct domains: an N-terminal nucleotidyltransferase (NT) domain responsible for UTase activity, a central HD domain that encodes UR activity, and two C-terminal ACT domains that seem to have a role in glutamine sensing.</text>
</comment>
<keyword evidence="5 7" id="KW-0460">Magnesium</keyword>
<dbReference type="SUPFAM" id="SSF109604">
    <property type="entry name" value="HD-domain/PDEase-like"/>
    <property type="match status" value="1"/>
</dbReference>
<protein>
    <recommendedName>
        <fullName evidence="7">Bifunctional uridylyltransferase/uridylyl-removing enzyme</fullName>
        <shortName evidence="7">UTase/UR</shortName>
    </recommendedName>
    <alternativeName>
        <fullName evidence="7">Bifunctional [protein-PII] modification enzyme</fullName>
    </alternativeName>
    <alternativeName>
        <fullName evidence="7">Bifunctional nitrogen sensor protein</fullName>
    </alternativeName>
    <domain>
        <recommendedName>
            <fullName evidence="7">[Protein-PII] uridylyltransferase</fullName>
            <shortName evidence="7">PII uridylyltransferase</shortName>
            <shortName evidence="7">UTase</shortName>
            <ecNumber evidence="7">2.7.7.59</ecNumber>
        </recommendedName>
    </domain>
    <domain>
        <recommendedName>
            <fullName evidence="7">[Protein-PII]-UMP uridylyl-removing enzyme</fullName>
            <shortName evidence="7">UR</shortName>
            <ecNumber evidence="7">3.1.4.-</ecNumber>
        </recommendedName>
    </domain>
</protein>
<evidence type="ECO:0000256" key="2">
    <source>
        <dbReference type="ARBA" id="ARBA00022695"/>
    </source>
</evidence>
<evidence type="ECO:0000256" key="1">
    <source>
        <dbReference type="ARBA" id="ARBA00022679"/>
    </source>
</evidence>
<comment type="caution">
    <text evidence="10">The sequence shown here is derived from an EMBL/GenBank/DDBJ whole genome shotgun (WGS) entry which is preliminary data.</text>
</comment>
<evidence type="ECO:0000256" key="5">
    <source>
        <dbReference type="ARBA" id="ARBA00022842"/>
    </source>
</evidence>
<dbReference type="GO" id="GO:0008081">
    <property type="term" value="F:phosphoric diester hydrolase activity"/>
    <property type="evidence" value="ECO:0007669"/>
    <property type="project" value="UniProtKB-UniRule"/>
</dbReference>
<dbReference type="PANTHER" id="PTHR47320">
    <property type="entry name" value="BIFUNCTIONAL URIDYLYLTRANSFERASE/URIDYLYL-REMOVING ENZYME"/>
    <property type="match status" value="1"/>
</dbReference>
<evidence type="ECO:0000259" key="9">
    <source>
        <dbReference type="PROSITE" id="PS51831"/>
    </source>
</evidence>
<gene>
    <name evidence="7 10" type="primary">glnD</name>
    <name evidence="10" type="ORF">ENV54_09285</name>
</gene>
<dbReference type="AlphaFoldDB" id="A0A7C4EXF2"/>
<evidence type="ECO:0000256" key="4">
    <source>
        <dbReference type="ARBA" id="ARBA00022801"/>
    </source>
</evidence>
<dbReference type="CDD" id="cd05401">
    <property type="entry name" value="NT_GlnE_GlnD_like"/>
    <property type="match status" value="1"/>
</dbReference>
<dbReference type="Pfam" id="PF01966">
    <property type="entry name" value="HD"/>
    <property type="match status" value="1"/>
</dbReference>
<comment type="catalytic activity">
    <reaction evidence="7">
        <text>[protein-PII]-uridylyl-L-tyrosine + H2O = [protein-PII]-L-tyrosine + UMP + H(+)</text>
        <dbReference type="Rhea" id="RHEA:48600"/>
        <dbReference type="Rhea" id="RHEA-COMP:12147"/>
        <dbReference type="Rhea" id="RHEA-COMP:12148"/>
        <dbReference type="ChEBI" id="CHEBI:15377"/>
        <dbReference type="ChEBI" id="CHEBI:15378"/>
        <dbReference type="ChEBI" id="CHEBI:46858"/>
        <dbReference type="ChEBI" id="CHEBI:57865"/>
        <dbReference type="ChEBI" id="CHEBI:90602"/>
    </reaction>
</comment>
<evidence type="ECO:0000259" key="8">
    <source>
        <dbReference type="PROSITE" id="PS51671"/>
    </source>
</evidence>
<dbReference type="InterPro" id="IPR003607">
    <property type="entry name" value="HD/PDEase_dom"/>
</dbReference>
<comment type="function">
    <text evidence="7">Modifies, by uridylylation and deuridylylation, the PII regulatory proteins (GlnB and homologs), in response to the nitrogen status of the cell that GlnD senses through the glutamine level. Under low glutamine levels, catalyzes the conversion of the PII proteins and UTP to PII-UMP and PPi, while under higher glutamine levels, GlnD hydrolyzes PII-UMP to PII and UMP (deuridylylation). Thus, controls uridylylation state and activity of the PII proteins, and plays an important role in the regulation of nitrogen metabolism.</text>
</comment>
<dbReference type="EC" id="3.1.4.-" evidence="7"/>
<dbReference type="CDD" id="cd04873">
    <property type="entry name" value="ACT_UUR-ACR-like"/>
    <property type="match status" value="2"/>
</dbReference>
<dbReference type="PIRSF" id="PIRSF006288">
    <property type="entry name" value="PII_uridyltransf"/>
    <property type="match status" value="1"/>
</dbReference>
<evidence type="ECO:0000313" key="10">
    <source>
        <dbReference type="EMBL" id="HGH61476.1"/>
    </source>
</evidence>
<dbReference type="SMART" id="SM00471">
    <property type="entry name" value="HDc"/>
    <property type="match status" value="1"/>
</dbReference>
<dbReference type="SUPFAM" id="SSF55021">
    <property type="entry name" value="ACT-like"/>
    <property type="match status" value="2"/>
</dbReference>
<dbReference type="EMBL" id="DTGT01000294">
    <property type="protein sequence ID" value="HGH61476.1"/>
    <property type="molecule type" value="Genomic_DNA"/>
</dbReference>
<dbReference type="HAMAP" id="MF_00277">
    <property type="entry name" value="PII_uridylyl_transf"/>
    <property type="match status" value="1"/>
</dbReference>
<evidence type="ECO:0000256" key="7">
    <source>
        <dbReference type="HAMAP-Rule" id="MF_00277"/>
    </source>
</evidence>
<feature type="domain" description="HD" evidence="9">
    <location>
        <begin position="442"/>
        <end position="564"/>
    </location>
</feature>
<dbReference type="SUPFAM" id="SSF81301">
    <property type="entry name" value="Nucleotidyltransferase"/>
    <property type="match status" value="1"/>
</dbReference>
<comment type="similarity">
    <text evidence="7">Belongs to the GlnD family.</text>
</comment>
<dbReference type="GO" id="GO:0006808">
    <property type="term" value="P:regulation of nitrogen utilization"/>
    <property type="evidence" value="ECO:0007669"/>
    <property type="project" value="UniProtKB-UniRule"/>
</dbReference>
<organism evidence="10">
    <name type="scientific">Desulfomonile tiedjei</name>
    <dbReference type="NCBI Taxonomy" id="2358"/>
    <lineage>
        <taxon>Bacteria</taxon>
        <taxon>Pseudomonadati</taxon>
        <taxon>Thermodesulfobacteriota</taxon>
        <taxon>Desulfomonilia</taxon>
        <taxon>Desulfomonilales</taxon>
        <taxon>Desulfomonilaceae</taxon>
        <taxon>Desulfomonile</taxon>
    </lineage>
</organism>
<name>A0A7C4EXF2_9BACT</name>
<dbReference type="Gene3D" id="1.10.3090.10">
    <property type="entry name" value="cca-adding enzyme, domain 2"/>
    <property type="match status" value="1"/>
</dbReference>